<reference evidence="2 3" key="1">
    <citation type="journal article" date="2008" name="BMC Genomics">
        <title>The linear chromosome of the plant-pathogenic mycoplasma 'Candidatus Phytoplasma mali'.</title>
        <authorList>
            <person name="Kube M."/>
            <person name="Schneider B."/>
            <person name="Kuhl H."/>
            <person name="Dandekar T."/>
            <person name="Heitmann K."/>
            <person name="Migdoll A.M."/>
            <person name="Reinhardt R."/>
            <person name="Seemueller E."/>
        </authorList>
    </citation>
    <scope>NUCLEOTIDE SEQUENCE [LARGE SCALE GENOMIC DNA]</scope>
    <source>
        <strain evidence="2 3">AT</strain>
    </source>
</reference>
<evidence type="ECO:0000313" key="2">
    <source>
        <dbReference type="EMBL" id="CAP18614.1"/>
    </source>
</evidence>
<feature type="transmembrane region" description="Helical" evidence="1">
    <location>
        <begin position="127"/>
        <end position="147"/>
    </location>
</feature>
<keyword evidence="1" id="KW-0472">Membrane</keyword>
<evidence type="ECO:0000256" key="1">
    <source>
        <dbReference type="SAM" id="Phobius"/>
    </source>
</evidence>
<protein>
    <submittedName>
        <fullName evidence="2">Uncharacterized protein</fullName>
    </submittedName>
</protein>
<feature type="transmembrane region" description="Helical" evidence="1">
    <location>
        <begin position="205"/>
        <end position="226"/>
    </location>
</feature>
<keyword evidence="1" id="KW-0812">Transmembrane</keyword>
<name>B3R0N0_PHYMT</name>
<feature type="transmembrane region" description="Helical" evidence="1">
    <location>
        <begin position="95"/>
        <end position="115"/>
    </location>
</feature>
<dbReference type="KEGG" id="pml:ATP_00427"/>
<feature type="transmembrane region" description="Helical" evidence="1">
    <location>
        <begin position="63"/>
        <end position="83"/>
    </location>
</feature>
<keyword evidence="3" id="KW-1185">Reference proteome</keyword>
<dbReference type="HOGENOM" id="CLU_911026_0_0_14"/>
<feature type="transmembrane region" description="Helical" evidence="1">
    <location>
        <begin position="167"/>
        <end position="193"/>
    </location>
</feature>
<dbReference type="EMBL" id="CU469464">
    <property type="protein sequence ID" value="CAP18614.1"/>
    <property type="molecule type" value="Genomic_DNA"/>
</dbReference>
<proteinExistence type="predicted"/>
<accession>B3R0N0</accession>
<dbReference type="Proteomes" id="UP000002020">
    <property type="component" value="Chromosome"/>
</dbReference>
<evidence type="ECO:0000313" key="3">
    <source>
        <dbReference type="Proteomes" id="UP000002020"/>
    </source>
</evidence>
<dbReference type="AlphaFoldDB" id="B3R0N0"/>
<feature type="transmembrane region" description="Helical" evidence="1">
    <location>
        <begin position="232"/>
        <end position="253"/>
    </location>
</feature>
<gene>
    <name evidence="2" type="ordered locus">ATP_00427</name>
</gene>
<feature type="transmembrane region" description="Helical" evidence="1">
    <location>
        <begin position="274"/>
        <end position="302"/>
    </location>
</feature>
<keyword evidence="1" id="KW-1133">Transmembrane helix</keyword>
<organism evidence="3">
    <name type="scientific">Phytoplasma mali (strain AT)</name>
    <dbReference type="NCBI Taxonomy" id="482235"/>
    <lineage>
        <taxon>Bacteria</taxon>
        <taxon>Bacillati</taxon>
        <taxon>Mycoplasmatota</taxon>
        <taxon>Mollicutes</taxon>
        <taxon>Acholeplasmatales</taxon>
        <taxon>Acholeplasmataceae</taxon>
        <taxon>Candidatus Phytoplasma</taxon>
        <taxon>16SrX (Apple proliferation group)</taxon>
    </lineage>
</organism>
<sequence length="305" mass="36392">MINPSSKFYKQNFKTYINNHHDDQRQNKFIQKNIHKINQLKENIFQKTKSDAVISHKSVFYRLYSLIGILILSAIITICFLINFKCEITSLFSFWYSTLIIIVLLYFIRFLFYCFVDVYVFASRICFLFSIFLAVVWGVYFACFYFAEHKLLTTTFVSSPLSNTILRYFLILFVLLPFLISFIVLFLISYLYRVNKIKVNLRFHVWLKKLFIISFFCGTSFLPSFLGSNKLIVLFLGLLEALFFLILYSLVWVNTLNQLDRFIEQKIPKKCEWLLVWFLLEAFVTIFLSILYIIVSIVNYFIKKK</sequence>